<protein>
    <submittedName>
        <fullName evidence="3">Uncharacterized protein</fullName>
    </submittedName>
</protein>
<name>A0AAE0G3Z0_9CHLO</name>
<keyword evidence="2" id="KW-0732">Signal</keyword>
<evidence type="ECO:0000313" key="3">
    <source>
        <dbReference type="EMBL" id="KAK3270908.1"/>
    </source>
</evidence>
<dbReference type="Proteomes" id="UP001190700">
    <property type="component" value="Unassembled WGS sequence"/>
</dbReference>
<feature type="region of interest" description="Disordered" evidence="1">
    <location>
        <begin position="156"/>
        <end position="184"/>
    </location>
</feature>
<keyword evidence="4" id="KW-1185">Reference proteome</keyword>
<feature type="chain" id="PRO_5042124951" evidence="2">
    <location>
        <begin position="31"/>
        <end position="184"/>
    </location>
</feature>
<dbReference type="EMBL" id="LGRX02010139">
    <property type="protein sequence ID" value="KAK3270908.1"/>
    <property type="molecule type" value="Genomic_DNA"/>
</dbReference>
<proteinExistence type="predicted"/>
<organism evidence="3 4">
    <name type="scientific">Cymbomonas tetramitiformis</name>
    <dbReference type="NCBI Taxonomy" id="36881"/>
    <lineage>
        <taxon>Eukaryota</taxon>
        <taxon>Viridiplantae</taxon>
        <taxon>Chlorophyta</taxon>
        <taxon>Pyramimonadophyceae</taxon>
        <taxon>Pyramimonadales</taxon>
        <taxon>Pyramimonadaceae</taxon>
        <taxon>Cymbomonas</taxon>
    </lineage>
</organism>
<gene>
    <name evidence="3" type="ORF">CYMTET_20717</name>
</gene>
<evidence type="ECO:0000256" key="2">
    <source>
        <dbReference type="SAM" id="SignalP"/>
    </source>
</evidence>
<evidence type="ECO:0000256" key="1">
    <source>
        <dbReference type="SAM" id="MobiDB-lite"/>
    </source>
</evidence>
<accession>A0AAE0G3Z0</accession>
<feature type="signal peptide" evidence="2">
    <location>
        <begin position="1"/>
        <end position="30"/>
    </location>
</feature>
<feature type="compositionally biased region" description="Low complexity" evidence="1">
    <location>
        <begin position="156"/>
        <end position="178"/>
    </location>
</feature>
<sequence>MSDFSPAAVSFLMATCFVLTALSGVPNVSSETLGASYSVDVTHFEGSVDVAALTLTEEFPGSFRAGGRRLLGYELLSSGECTGYCSVITSKSECEAAQASVGKAQEATEVIGSTTYPTGCSFKSNTLYYGTLSSGSCSGSVKCICTCGTDTPTIASPTTTSPTTTSPTTVSPTTTSPTYHQSHH</sequence>
<evidence type="ECO:0000313" key="4">
    <source>
        <dbReference type="Proteomes" id="UP001190700"/>
    </source>
</evidence>
<comment type="caution">
    <text evidence="3">The sequence shown here is derived from an EMBL/GenBank/DDBJ whole genome shotgun (WGS) entry which is preliminary data.</text>
</comment>
<feature type="non-terminal residue" evidence="3">
    <location>
        <position position="184"/>
    </location>
</feature>
<reference evidence="3 4" key="1">
    <citation type="journal article" date="2015" name="Genome Biol. Evol.">
        <title>Comparative Genomics of a Bacterivorous Green Alga Reveals Evolutionary Causalities and Consequences of Phago-Mixotrophic Mode of Nutrition.</title>
        <authorList>
            <person name="Burns J.A."/>
            <person name="Paasch A."/>
            <person name="Narechania A."/>
            <person name="Kim E."/>
        </authorList>
    </citation>
    <scope>NUCLEOTIDE SEQUENCE [LARGE SCALE GENOMIC DNA]</scope>
    <source>
        <strain evidence="3 4">PLY_AMNH</strain>
    </source>
</reference>
<dbReference type="AlphaFoldDB" id="A0AAE0G3Z0"/>